<gene>
    <name evidence="1" type="ORF">H6H00_15540</name>
</gene>
<proteinExistence type="predicted"/>
<dbReference type="AlphaFoldDB" id="A0A7G7MQT3"/>
<dbReference type="RefSeq" id="WP_185721942.1">
    <property type="nucleotide sequence ID" value="NZ_BAAAWI010000001.1"/>
</dbReference>
<dbReference type="EMBL" id="CP060131">
    <property type="protein sequence ID" value="QNG55144.1"/>
    <property type="molecule type" value="Genomic_DNA"/>
</dbReference>
<accession>A0A7G7MQT3</accession>
<reference evidence="1 2" key="1">
    <citation type="submission" date="2020-08" db="EMBL/GenBank/DDBJ databases">
        <authorList>
            <person name="Mo P."/>
        </authorList>
    </citation>
    <scope>NUCLEOTIDE SEQUENCE [LARGE SCALE GENOMIC DNA]</scope>
    <source>
        <strain evidence="1 2">CGMCC 4.1532</strain>
    </source>
</reference>
<evidence type="ECO:0000313" key="2">
    <source>
        <dbReference type="Proteomes" id="UP000515728"/>
    </source>
</evidence>
<sequence>MTDAVDYPARLQCSRAEARHHRRMGVLWTVGVLPAGVENVQPLASGVEESWAAAIDEASGALVVAAADRGRAEYRVSVAGAEMMVIPGLTEDGEVDLSSLQDTLTSITRGYGD</sequence>
<name>A0A7G7MQT3_9PSEU</name>
<protein>
    <submittedName>
        <fullName evidence="1">Uncharacterized protein</fullName>
    </submittedName>
</protein>
<keyword evidence="2" id="KW-1185">Reference proteome</keyword>
<dbReference type="KEGG" id="ppel:H6H00_15540"/>
<evidence type="ECO:0000313" key="1">
    <source>
        <dbReference type="EMBL" id="QNG55144.1"/>
    </source>
</evidence>
<dbReference type="Proteomes" id="UP000515728">
    <property type="component" value="Chromosome"/>
</dbReference>
<organism evidence="1 2">
    <name type="scientific">Pseudonocardia petroleophila</name>
    <dbReference type="NCBI Taxonomy" id="37331"/>
    <lineage>
        <taxon>Bacteria</taxon>
        <taxon>Bacillati</taxon>
        <taxon>Actinomycetota</taxon>
        <taxon>Actinomycetes</taxon>
        <taxon>Pseudonocardiales</taxon>
        <taxon>Pseudonocardiaceae</taxon>
        <taxon>Pseudonocardia</taxon>
    </lineage>
</organism>